<dbReference type="EMBL" id="JADRCR010000012">
    <property type="protein sequence ID" value="MBK5145605.1"/>
    <property type="molecule type" value="Genomic_DNA"/>
</dbReference>
<keyword evidence="1" id="KW-0732">Signal</keyword>
<comment type="caution">
    <text evidence="5">The sequence shown here is derived from an EMBL/GenBank/DDBJ whole genome shotgun (WGS) entry which is preliminary data.</text>
</comment>
<feature type="region of interest" description="Disordered" evidence="3">
    <location>
        <begin position="438"/>
        <end position="457"/>
    </location>
</feature>
<dbReference type="InterPro" id="IPR011049">
    <property type="entry name" value="Serralysin-like_metalloprot_C"/>
</dbReference>
<dbReference type="Pfam" id="PF13517">
    <property type="entry name" value="FG-GAP_3"/>
    <property type="match status" value="1"/>
</dbReference>
<feature type="domain" description="Bacterial Ig-like" evidence="4">
    <location>
        <begin position="223"/>
        <end position="313"/>
    </location>
</feature>
<dbReference type="InterPro" id="IPR013783">
    <property type="entry name" value="Ig-like_fold"/>
</dbReference>
<proteinExistence type="predicted"/>
<evidence type="ECO:0000313" key="6">
    <source>
        <dbReference type="Proteomes" id="UP001296921"/>
    </source>
</evidence>
<evidence type="ECO:0000256" key="2">
    <source>
        <dbReference type="ARBA" id="ARBA00022837"/>
    </source>
</evidence>
<gene>
    <name evidence="5" type="ORF">I2494_18180</name>
</gene>
<dbReference type="Gene3D" id="3.30.420.430">
    <property type="match status" value="5"/>
</dbReference>
<dbReference type="InterPro" id="IPR044016">
    <property type="entry name" value="Big_13"/>
</dbReference>
<organism evidence="5 6">
    <name type="scientific">Limnobaculum allomyrinae</name>
    <dbReference type="NCBI Taxonomy" id="2791986"/>
    <lineage>
        <taxon>Bacteria</taxon>
        <taxon>Pseudomonadati</taxon>
        <taxon>Pseudomonadota</taxon>
        <taxon>Gammaproteobacteria</taxon>
        <taxon>Enterobacterales</taxon>
        <taxon>Budviciaceae</taxon>
        <taxon>Limnobaculum</taxon>
    </lineage>
</organism>
<feature type="domain" description="Bacterial Ig-like" evidence="4">
    <location>
        <begin position="128"/>
        <end position="210"/>
    </location>
</feature>
<dbReference type="InterPro" id="IPR028994">
    <property type="entry name" value="Integrin_alpha_N"/>
</dbReference>
<name>A0ABS1IV28_9GAMM</name>
<keyword evidence="6" id="KW-1185">Reference proteome</keyword>
<dbReference type="Proteomes" id="UP001296921">
    <property type="component" value="Unassembled WGS sequence"/>
</dbReference>
<feature type="domain" description="Bacterial Ig-like" evidence="4">
    <location>
        <begin position="333"/>
        <end position="416"/>
    </location>
</feature>
<accession>A0ABS1IV28</accession>
<dbReference type="Gene3D" id="2.130.10.130">
    <property type="entry name" value="Integrin alpha, N-terminal"/>
    <property type="match status" value="1"/>
</dbReference>
<feature type="domain" description="Bacterial Ig-like" evidence="4">
    <location>
        <begin position="16"/>
        <end position="106"/>
    </location>
</feature>
<evidence type="ECO:0000259" key="4">
    <source>
        <dbReference type="Pfam" id="PF19077"/>
    </source>
</evidence>
<dbReference type="NCBIfam" id="NF033510">
    <property type="entry name" value="Ca_tandemer"/>
    <property type="match status" value="5"/>
</dbReference>
<dbReference type="Pfam" id="PF00353">
    <property type="entry name" value="HemolysinCabind"/>
    <property type="match status" value="3"/>
</dbReference>
<feature type="non-terminal residue" evidence="5">
    <location>
        <position position="1"/>
    </location>
</feature>
<evidence type="ECO:0000256" key="3">
    <source>
        <dbReference type="SAM" id="MobiDB-lite"/>
    </source>
</evidence>
<feature type="domain" description="Bacterial Ig-like" evidence="4">
    <location>
        <begin position="541"/>
        <end position="630"/>
    </location>
</feature>
<reference evidence="5 6" key="1">
    <citation type="submission" date="2020-11" db="EMBL/GenBank/DDBJ databases">
        <title>Insectihabitans protaetiae gen. nov. sp. nov. and Insectihabitans allomyrinae sp. nov., isolated from larvae of Protaetia brevitarsis seulensis and Allomyrina dichotoma, respectively.</title>
        <authorList>
            <person name="Lee S.D."/>
            <person name="Byeon Y.-S."/>
            <person name="Kim S.-M."/>
            <person name="Yang H.L."/>
            <person name="Kim I.S."/>
        </authorList>
    </citation>
    <scope>NUCLEOTIDE SEQUENCE [LARGE SCALE GENOMIC DNA]</scope>
    <source>
        <strain evidence="5 6">BWR-B9</strain>
    </source>
</reference>
<dbReference type="SUPFAM" id="SSF51120">
    <property type="entry name" value="beta-Roll"/>
    <property type="match status" value="2"/>
</dbReference>
<dbReference type="InterPro" id="IPR001343">
    <property type="entry name" value="Hemolysn_Ca-bd"/>
</dbReference>
<dbReference type="Gene3D" id="2.150.10.10">
    <property type="entry name" value="Serralysin-like metalloprotease, C-terminal"/>
    <property type="match status" value="2"/>
</dbReference>
<dbReference type="Gene3D" id="2.60.40.10">
    <property type="entry name" value="Immunoglobulins"/>
    <property type="match status" value="1"/>
</dbReference>
<feature type="domain" description="Bacterial Ig-like" evidence="4">
    <location>
        <begin position="427"/>
        <end position="526"/>
    </location>
</feature>
<dbReference type="Pfam" id="PF19077">
    <property type="entry name" value="Big_13"/>
    <property type="match status" value="6"/>
</dbReference>
<evidence type="ECO:0000256" key="1">
    <source>
        <dbReference type="ARBA" id="ARBA00022729"/>
    </source>
</evidence>
<protein>
    <submittedName>
        <fullName evidence="5">VCBS repeat-containing protein</fullName>
    </submittedName>
</protein>
<dbReference type="PRINTS" id="PR00313">
    <property type="entry name" value="CABNDNGRPT"/>
</dbReference>
<keyword evidence="2" id="KW-0106">Calcium</keyword>
<evidence type="ECO:0000313" key="5">
    <source>
        <dbReference type="EMBL" id="MBK5145605.1"/>
    </source>
</evidence>
<dbReference type="SUPFAM" id="SSF69318">
    <property type="entry name" value="Integrin alpha N-terminal domain"/>
    <property type="match status" value="1"/>
</dbReference>
<dbReference type="InterPro" id="IPR013517">
    <property type="entry name" value="FG-GAP"/>
</dbReference>
<sequence>DASKPLPPVIETVEDNVGVITGALQKGDLTDDNTPTLKGSAVPNGIVTLYNNDVAIGSAQVDSKGNWSFTPSTPLADGKYSITADATNAVGQTSDKTGVFDFIVDTTAPDAAENLLITDNVGDYQGPLKNGDTTDDNTPTFSGWAEPGSTVSVLNDGNLIGTAKVDDNGNWSFTPSSPLPDSDYQFTTTVTDKAGNTNEASPAVNITVDTSGVTVSLDKLVDDAGAITGDITPNGVTDDTRPEMVGSGKAGSIINIYDGATLLGSTTVNKDGSWSFTPSSDLSQGQHSITVTAIDTAGNTTKPTTAFEFTVDTTTPGVPTIESATDDVGAVQGTLNHGDATDDPTPTLTGKAEVGSVVTIYDGNTLLGSVTTGANGQWTFTPTSPQGEGQHLFHVTATDAAGNVSRPSADFELTMDFTAPDARQLAITGVDDQVGSVTGNVNKGETTDDTRPTISGTGTAGDTIIVYVKDSSGSREIGSTTVDQSGNWTLRPVSPLAKGDNEFTAVEVDPVGNATEPSTPYAIVVDASKPLPPVIETVEDNVGVITGALQKGDLTDDNTPTLKGSAAGSGIIHIYDNGVLLGTTTAASNGSWNYTPQISLSDGKHDFSVTHTNTVGQTSDYSNHYDITIDSTPELIFDGDGSNKGMAVTLNKNGQWEIFSNHILYTSKENNPTVFDSQVLQPNSGGVGSGSNELNMIQNATFIDLNRDGLMDIVGVDSRYSNGQQVFWNQGNGNYTAEQMGGLANARTWYGGVVAIDLMGDGYADLLFGDSTPNDAASTGKGPNSQIVFNNAGTFVKDDWYTWDTSNNGKNSGNAGFGQTLSGVDLNNDGAVDIAFHGTLGSNKLGAADSTKTNSSLDPQRLVLLQNDGSGKLSTSQIINDVFFNIGSAISMATEPSMTWADFNGDGYMDLFLASVDDGGTSDLSKQANSTILFNDGNGKLYSTKMNGIGKPSNTYQMDDDVIGGASVAVDWDGDGKMDVIEAPRIGGGASDRDIISGTINLYLNNSTSSSTNFSTQYLQSDTSFSSDKTNAVQFGGSISSDGRFKGNPVTGIISIDLDFDGAKDLLIFTANNQTSVVMNNNKIAYGTSMHFRILDSEGLNTFFGNTIQLIDSNGNVVSSQIINPQSGSQTNNSTGIVSFYGLNPSETYSVVLLRNVMGESQDIGGVTSIGNNTIENVNQSWSNLKAGEAKNLQVLTAGTGTSSASSKSSVITGTNYDDTFIAELGNKTYDGGSASASSTQTKSEVLNVDTVDFKLANNTDLTINLVNKSAQYTGWNTVTLNNIEGIAGGAGNDTFTDDAGNNIFEGRAGNDTFNLIHGGRDTLLYKPQKGFTGDNRGGNGSDIVNGFTLGVKETTPNADCIDISEMLVSYTFGGGAKWVSGGATMEAGETIANYLNVQISGNDTLLYIDRDGNGSAYSSELLLTLKDVQTDLLTLLANQQLTVDNSDIQGMSATTSDFQTITQMFTAGNDTLFGTEQTDVLLGGLGDDSFINIGKEDQVIGGDGNDTISIISTDFASISGDAGIDTLIMDTKGELLDLSVLKDKLNSVEIFDMANGGNTLNVSLEDVLRLGSEELAINSGNKAIIVNGEAGSTLQLEKADGQWNISHSNYQYDSNTYNVWTMGTSGIEVLVENTVNPVIL</sequence>